<evidence type="ECO:0000313" key="1">
    <source>
        <dbReference type="EMBL" id="MCG2419423.1"/>
    </source>
</evidence>
<sequence length="180" mass="20663">MTILKNFAKKQNGYYEENDVKNVFSHIGRMIYQPKKAKFIIGGSKISINIDEVGGAIPTAEPFRIMLHLNKACGNSLEIYPASFMEKIFQKIFSFKNLKVKNKYVFKGNEKLTELLAKEKSFLTQLQKQNIYIRIPKENTSKIILTPTHGIENELQLAAFIDLLKTVEAKIKAENDSRNY</sequence>
<proteinExistence type="predicted"/>
<organism evidence="1 2">
    <name type="scientific">Aequorivita vitellina</name>
    <dbReference type="NCBI Taxonomy" id="2874475"/>
    <lineage>
        <taxon>Bacteria</taxon>
        <taxon>Pseudomonadati</taxon>
        <taxon>Bacteroidota</taxon>
        <taxon>Flavobacteriia</taxon>
        <taxon>Flavobacteriales</taxon>
        <taxon>Flavobacteriaceae</taxon>
        <taxon>Aequorivita</taxon>
    </lineage>
</organism>
<dbReference type="Proteomes" id="UP001139461">
    <property type="component" value="Unassembled WGS sequence"/>
</dbReference>
<dbReference type="AlphaFoldDB" id="A0A9X1QV33"/>
<protein>
    <submittedName>
        <fullName evidence="1">Uncharacterized protein</fullName>
    </submittedName>
</protein>
<comment type="caution">
    <text evidence="1">The sequence shown here is derived from an EMBL/GenBank/DDBJ whole genome shotgun (WGS) entry which is preliminary data.</text>
</comment>
<gene>
    <name evidence="1" type="ORF">K8089_10340</name>
</gene>
<keyword evidence="2" id="KW-1185">Reference proteome</keyword>
<dbReference type="RefSeq" id="WP_237603209.1">
    <property type="nucleotide sequence ID" value="NZ_JAIRBA010000019.1"/>
</dbReference>
<name>A0A9X1QV33_9FLAO</name>
<evidence type="ECO:0000313" key="2">
    <source>
        <dbReference type="Proteomes" id="UP001139461"/>
    </source>
</evidence>
<accession>A0A9X1QV33</accession>
<reference evidence="1" key="1">
    <citation type="submission" date="2021-09" db="EMBL/GenBank/DDBJ databases">
        <title>Genome of Aequorivita sp. strain F47161.</title>
        <authorList>
            <person name="Wang Y."/>
        </authorList>
    </citation>
    <scope>NUCLEOTIDE SEQUENCE</scope>
    <source>
        <strain evidence="1">F47161</strain>
    </source>
</reference>
<dbReference type="EMBL" id="JAIRBA010000019">
    <property type="protein sequence ID" value="MCG2419423.1"/>
    <property type="molecule type" value="Genomic_DNA"/>
</dbReference>